<dbReference type="GeneID" id="80541478"/>
<feature type="transmembrane region" description="Helical" evidence="1">
    <location>
        <begin position="205"/>
        <end position="224"/>
    </location>
</feature>
<sequence>MGNQTDSGSSPHLSPADWAILLLSLLGLFLAIGFLILFLHFFKRKYALYFPDNSWYLQLAVVLAAALIFVSTLIYKWDPDCTTTVGVFPLIIVGSCLLVNAVNLLLMFLEKQVLSAWTLTLMAIFCSLICIIFMCGHNEFRLWERARNVTQATAAPNVTTNSTAEATRASANLFECVFFLYAYYLITAALVISLYASMKSLYGKLLSLTLGLLWISLTANWAIAGPVTTVYVLLTDGYILLSAYIFPQVLLLYARHRFLRVALREPTISLQTTL</sequence>
<evidence type="ECO:0000256" key="1">
    <source>
        <dbReference type="SAM" id="Phobius"/>
    </source>
</evidence>
<keyword evidence="1" id="KW-1133">Transmembrane helix</keyword>
<reference evidence="2" key="2">
    <citation type="journal article" date="2013" name="Genome Announc.">
        <title>Complete Genome Sequence of Elephant Endotheliotropic Herpesvirus 1A.</title>
        <authorList>
            <person name="Ling P.D."/>
            <person name="Reid J.G."/>
            <person name="Qin X."/>
            <person name="Muzny D.M."/>
            <person name="Gibbs R."/>
            <person name="Petrosino J."/>
            <person name="Peng R."/>
            <person name="Zong J.C."/>
            <person name="Heaggans S.Y."/>
            <person name="Hayward G.S."/>
        </authorList>
    </citation>
    <scope>NUCLEOTIDE SEQUENCE</scope>
    <source>
        <strain evidence="2">Nyah NAP97</strain>
    </source>
</reference>
<feature type="transmembrane region" description="Helical" evidence="1">
    <location>
        <begin position="87"/>
        <end position="109"/>
    </location>
</feature>
<dbReference type="EMBL" id="MN373268">
    <property type="protein sequence ID" value="QOE74361.1"/>
    <property type="molecule type" value="Genomic_DNA"/>
</dbReference>
<feature type="transmembrane region" description="Helical" evidence="1">
    <location>
        <begin position="230"/>
        <end position="254"/>
    </location>
</feature>
<proteinExistence type="predicted"/>
<protein>
    <submittedName>
        <fullName evidence="2">G protein-coupled receptor-6.3</fullName>
    </submittedName>
</protein>
<evidence type="ECO:0000313" key="2">
    <source>
        <dbReference type="EMBL" id="QOE74361.1"/>
    </source>
</evidence>
<reference evidence="2" key="1">
    <citation type="journal article" date="2009" name="Vet. Pathol.">
        <title>Clinico-pathologic features of fatal disease attributed to new variants of endotheliotropic herpesviruses in two Asian elephants (Elephas maximus).</title>
        <authorList>
            <person name="Garner M.M."/>
            <person name="Helmick K."/>
            <person name="Ochsenreiter J."/>
            <person name="Richman L.K."/>
            <person name="Latimer E."/>
            <person name="Wise A.G."/>
            <person name="Maes R.K."/>
            <person name="Kiupel M."/>
            <person name="Nordhausen R.W."/>
            <person name="Zong J.C."/>
            <person name="Hayward G.S."/>
        </authorList>
    </citation>
    <scope>NUCLEOTIDE SEQUENCE</scope>
    <source>
        <strain evidence="2">Nyah NAP97</strain>
    </source>
</reference>
<dbReference type="KEGG" id="vg:80541478"/>
<evidence type="ECO:0000313" key="3">
    <source>
        <dbReference type="Proteomes" id="UP001162024"/>
    </source>
</evidence>
<dbReference type="RefSeq" id="YP_010802694.1">
    <property type="nucleotide sequence ID" value="NC_077039.1"/>
</dbReference>
<reference evidence="2" key="3">
    <citation type="journal article" date="2014" name="J. Virol.">
        <title>Comparative genome analysis of four elephant endotheliotropic herpesviruses, EEHV3, EEHV4, EEHV5, and EEHV6, from cases of hemorrhagic disease or viremia.</title>
        <authorList>
            <person name="Zong JC"/>
            <person name="Latimer EM"/>
            <person name="Long SY"/>
            <person name="Richman LK"/>
            <person name="Heaggans SY"/>
            <person name="Hayward GS."/>
        </authorList>
    </citation>
    <scope>NUCLEOTIDE SEQUENCE</scope>
    <source>
        <strain evidence="2">Nyah NAP97</strain>
    </source>
</reference>
<keyword evidence="3" id="KW-1185">Reference proteome</keyword>
<feature type="transmembrane region" description="Helical" evidence="1">
    <location>
        <begin position="116"/>
        <end position="134"/>
    </location>
</feature>
<reference evidence="2" key="7">
    <citation type="submission" date="2019-08" db="EMBL/GenBank/DDBJ databases">
        <title>Complete Genome Assembly and Annotation of EEHV3A the First Example of a GC-Branch African Elephant Endotheliotrophic Herpesvirus Associated with Lethal Hemorrhagic Disease.</title>
        <authorList>
            <person name="Tan J."/>
            <person name="Ling P.D."/>
            <person name="Worley K."/>
            <person name="Proudfoot J."/>
            <person name="Bowman M."/>
            <person name="Qin X."/>
            <person name="Latimer E.M."/>
            <person name="Holder K."/>
            <person name="Fayette M."/>
            <person name="Nodolf S."/>
            <person name="Heaggans S.Y."/>
            <person name="Zong J.-C."/>
            <person name="Pearson V.R."/>
            <person name="Hayward G.S."/>
        </authorList>
    </citation>
    <scope>NUCLEOTIDE SEQUENCE</scope>
    <source>
        <strain evidence="2">Nyah NAP97</strain>
    </source>
</reference>
<feature type="transmembrane region" description="Helical" evidence="1">
    <location>
        <begin position="20"/>
        <end position="42"/>
    </location>
</feature>
<dbReference type="Proteomes" id="UP001162024">
    <property type="component" value="Segment"/>
</dbReference>
<accession>A0A866VRM6</accession>
<reference evidence="2" key="5">
    <citation type="journal article" date="2016" name="MSphere">
        <title>Complete Genome Sequence of Elephant Endotheliotropic Herpesvirus 4, the First Example of a GC-Rich Branch Proboscivirus.</title>
        <authorList>
            <person name="Ling P.D."/>
            <person name="Long S.Y."/>
            <person name="Fuery A."/>
            <person name="Peng R.S."/>
            <person name="Heaggans S.Y."/>
            <person name="Qin X."/>
            <person name="Worley K.C."/>
            <person name="Dugan S."/>
            <person name="Hayward G.S."/>
        </authorList>
    </citation>
    <scope>NUCLEOTIDE SEQUENCE</scope>
    <source>
        <strain evidence="2">Nyah NAP97</strain>
    </source>
</reference>
<name>A0A866VRM6_9BETA</name>
<feature type="transmembrane region" description="Helical" evidence="1">
    <location>
        <begin position="54"/>
        <end position="75"/>
    </location>
</feature>
<reference evidence="2" key="6">
    <citation type="journal article" date="2016" name="MSphere">
        <title>Comparison of the Gene Coding Contents and Other Unusual Features of the GC-Rich and AT-Rich Branch Probosciviruses.</title>
        <authorList>
            <person name="Ling P.D."/>
            <person name="Long S.Y."/>
            <person name="Zong J.C."/>
            <person name="Heaggans S.Y."/>
            <person name="Qin X."/>
            <person name="Hayward G.S."/>
        </authorList>
    </citation>
    <scope>NUCLEOTIDE SEQUENCE</scope>
    <source>
        <strain evidence="2">Nyah NAP97</strain>
    </source>
</reference>
<keyword evidence="2" id="KW-0675">Receptor</keyword>
<feature type="transmembrane region" description="Helical" evidence="1">
    <location>
        <begin position="178"/>
        <end position="198"/>
    </location>
</feature>
<keyword evidence="1" id="KW-0472">Membrane</keyword>
<gene>
    <name evidence="2" type="primary">E3.3</name>
</gene>
<organism evidence="2 3">
    <name type="scientific">Elephant endotheliotropic herpesvirus 3A</name>
    <dbReference type="NCBI Taxonomy" id="1329409"/>
    <lineage>
        <taxon>Viruses</taxon>
        <taxon>Duplodnaviria</taxon>
        <taxon>Heunggongvirae</taxon>
        <taxon>Peploviricota</taxon>
        <taxon>Herviviricetes</taxon>
        <taxon>Herpesvirales</taxon>
        <taxon>Orthoherpesviridae</taxon>
        <taxon>Betaherpesvirinae</taxon>
        <taxon>Proboscivirus</taxon>
        <taxon>Elephant endotheliotropic herpesvirus 3</taxon>
    </lineage>
</organism>
<reference evidence="2" key="4">
    <citation type="journal article" date="2016" name="ILAR J">
        <title>Review of Elephant Endotheliotropic Herpesviruses and Acute Hemorrhagic Disease.</title>
        <authorList>
            <person name="Long S.Y."/>
            <person name="Latimer E.M."/>
            <person name="Hayward G.S."/>
        </authorList>
    </citation>
    <scope>NUCLEOTIDE SEQUENCE</scope>
    <source>
        <strain evidence="2">Nyah NAP97</strain>
    </source>
</reference>
<keyword evidence="1" id="KW-0812">Transmembrane</keyword>